<dbReference type="SUPFAM" id="SSF51735">
    <property type="entry name" value="NAD(P)-binding Rossmann-fold domains"/>
    <property type="match status" value="1"/>
</dbReference>
<evidence type="ECO:0000256" key="3">
    <source>
        <dbReference type="ARBA" id="ARBA00023027"/>
    </source>
</evidence>
<feature type="domain" description="D-isomer specific 2-hydroxyacid dehydrogenase catalytic" evidence="5">
    <location>
        <begin position="8"/>
        <end position="312"/>
    </location>
</feature>
<dbReference type="Pfam" id="PF02826">
    <property type="entry name" value="2-Hacid_dh_C"/>
    <property type="match status" value="1"/>
</dbReference>
<evidence type="ECO:0000256" key="1">
    <source>
        <dbReference type="ARBA" id="ARBA00005854"/>
    </source>
</evidence>
<gene>
    <name evidence="7" type="ORF">QO011_008319</name>
</gene>
<dbReference type="Pfam" id="PF00389">
    <property type="entry name" value="2-Hacid_dh"/>
    <property type="match status" value="1"/>
</dbReference>
<evidence type="ECO:0000259" key="5">
    <source>
        <dbReference type="Pfam" id="PF00389"/>
    </source>
</evidence>
<evidence type="ECO:0000259" key="6">
    <source>
        <dbReference type="Pfam" id="PF02826"/>
    </source>
</evidence>
<accession>A0ABU0JQ51</accession>
<evidence type="ECO:0000256" key="4">
    <source>
        <dbReference type="RuleBase" id="RU003719"/>
    </source>
</evidence>
<keyword evidence="8" id="KW-1185">Reference proteome</keyword>
<dbReference type="InterPro" id="IPR006139">
    <property type="entry name" value="D-isomer_2_OHA_DH_cat_dom"/>
</dbReference>
<dbReference type="PROSITE" id="PS00739">
    <property type="entry name" value="ADOHCYASE_2"/>
    <property type="match status" value="1"/>
</dbReference>
<comment type="similarity">
    <text evidence="1 4">Belongs to the D-isomer specific 2-hydroxyacid dehydrogenase family.</text>
</comment>
<dbReference type="InterPro" id="IPR050418">
    <property type="entry name" value="D-iso_2-hydroxyacid_DH_PdxB"/>
</dbReference>
<feature type="domain" description="D-isomer specific 2-hydroxyacid dehydrogenase NAD-binding" evidence="6">
    <location>
        <begin position="106"/>
        <end position="280"/>
    </location>
</feature>
<proteinExistence type="inferred from homology"/>
<dbReference type="Proteomes" id="UP001242480">
    <property type="component" value="Unassembled WGS sequence"/>
</dbReference>
<sequence>MAPIVYSTHALHPRAEAMVRAVAELRIASALDAGTLAREAEPATIVVVRAPLPTVLFERAKGLRAAIRHGAGVDMIPIEAADAAGVLVANVPGANARSVAEYVLFAALMLTRRFRTIDRDLRGQGWLAGRAHAESAGELFGRTLGLVGFGAVGRATAAIAGAFGLRVIVATRRPDTALPAGVEARALDALMAESDILALCCPLTAETRGLIDARRLGLMRRSAVLVNVARGPVADEAALVEALQAGRIAGAALDVFATQPLPPGHPFFRLDTVMLTPHLAGITGESMERMGVGVAEEVERILAGGLPLNFVNPGVAEAYRKRFP</sequence>
<dbReference type="PANTHER" id="PTHR43761">
    <property type="entry name" value="D-ISOMER SPECIFIC 2-HYDROXYACID DEHYDROGENASE FAMILY PROTEIN (AFU_ORTHOLOGUE AFUA_1G13630)"/>
    <property type="match status" value="1"/>
</dbReference>
<reference evidence="7 8" key="1">
    <citation type="submission" date="2023-07" db="EMBL/GenBank/DDBJ databases">
        <title>Genomic Encyclopedia of Type Strains, Phase IV (KMG-IV): sequencing the most valuable type-strain genomes for metagenomic binning, comparative biology and taxonomic classification.</title>
        <authorList>
            <person name="Goeker M."/>
        </authorList>
    </citation>
    <scope>NUCLEOTIDE SEQUENCE [LARGE SCALE GENOMIC DNA]</scope>
    <source>
        <strain evidence="7 8">DSM 19619</strain>
    </source>
</reference>
<organism evidence="7 8">
    <name type="scientific">Labrys wisconsinensis</name>
    <dbReference type="NCBI Taxonomy" id="425677"/>
    <lineage>
        <taxon>Bacteria</taxon>
        <taxon>Pseudomonadati</taxon>
        <taxon>Pseudomonadota</taxon>
        <taxon>Alphaproteobacteria</taxon>
        <taxon>Hyphomicrobiales</taxon>
        <taxon>Xanthobacteraceae</taxon>
        <taxon>Labrys</taxon>
    </lineage>
</organism>
<dbReference type="InterPro" id="IPR006140">
    <property type="entry name" value="D-isomer_DH_NAD-bd"/>
</dbReference>
<dbReference type="SUPFAM" id="SSF52283">
    <property type="entry name" value="Formate/glycerate dehydrogenase catalytic domain-like"/>
    <property type="match status" value="1"/>
</dbReference>
<name>A0ABU0JQ51_9HYPH</name>
<dbReference type="GO" id="GO:0004617">
    <property type="term" value="F:phosphoglycerate dehydrogenase activity"/>
    <property type="evidence" value="ECO:0007669"/>
    <property type="project" value="UniProtKB-EC"/>
</dbReference>
<keyword evidence="2 4" id="KW-0560">Oxidoreductase</keyword>
<evidence type="ECO:0000256" key="2">
    <source>
        <dbReference type="ARBA" id="ARBA00023002"/>
    </source>
</evidence>
<protein>
    <submittedName>
        <fullName evidence="7">D-3-phosphoglycerate dehydrogenase</fullName>
        <ecNumber evidence="7">1.1.1.95</ecNumber>
    </submittedName>
</protein>
<dbReference type="Gene3D" id="3.40.50.720">
    <property type="entry name" value="NAD(P)-binding Rossmann-like Domain"/>
    <property type="match status" value="2"/>
</dbReference>
<dbReference type="InterPro" id="IPR020082">
    <property type="entry name" value="S-Ado-L-homoCys_hydrolase_CS"/>
</dbReference>
<dbReference type="EMBL" id="JAUSVX010000032">
    <property type="protein sequence ID" value="MDQ0475277.1"/>
    <property type="molecule type" value="Genomic_DNA"/>
</dbReference>
<dbReference type="RefSeq" id="WP_307286278.1">
    <property type="nucleotide sequence ID" value="NZ_JAUSVX010000032.1"/>
</dbReference>
<evidence type="ECO:0000313" key="7">
    <source>
        <dbReference type="EMBL" id="MDQ0475277.1"/>
    </source>
</evidence>
<dbReference type="EC" id="1.1.1.95" evidence="7"/>
<dbReference type="PANTHER" id="PTHR43761:SF1">
    <property type="entry name" value="D-ISOMER SPECIFIC 2-HYDROXYACID DEHYDROGENASE CATALYTIC DOMAIN-CONTAINING PROTEIN-RELATED"/>
    <property type="match status" value="1"/>
</dbReference>
<comment type="caution">
    <text evidence="7">The sequence shown here is derived from an EMBL/GenBank/DDBJ whole genome shotgun (WGS) entry which is preliminary data.</text>
</comment>
<dbReference type="InterPro" id="IPR036291">
    <property type="entry name" value="NAD(P)-bd_dom_sf"/>
</dbReference>
<keyword evidence="3" id="KW-0520">NAD</keyword>
<evidence type="ECO:0000313" key="8">
    <source>
        <dbReference type="Proteomes" id="UP001242480"/>
    </source>
</evidence>